<dbReference type="AlphaFoldDB" id="A0AAD4N5T5"/>
<evidence type="ECO:0000313" key="2">
    <source>
        <dbReference type="Proteomes" id="UP001201812"/>
    </source>
</evidence>
<accession>A0AAD4N5T5</accession>
<gene>
    <name evidence="1" type="ORF">DdX_07431</name>
</gene>
<dbReference type="Proteomes" id="UP001201812">
    <property type="component" value="Unassembled WGS sequence"/>
</dbReference>
<proteinExistence type="predicted"/>
<reference evidence="1" key="1">
    <citation type="submission" date="2022-01" db="EMBL/GenBank/DDBJ databases">
        <title>Genome Sequence Resource for Two Populations of Ditylenchus destructor, the Migratory Endoparasitic Phytonematode.</title>
        <authorList>
            <person name="Zhang H."/>
            <person name="Lin R."/>
            <person name="Xie B."/>
        </authorList>
    </citation>
    <scope>NUCLEOTIDE SEQUENCE</scope>
    <source>
        <strain evidence="1">BazhouSP</strain>
    </source>
</reference>
<sequence length="208" mass="23217">MNNSTICCFYDLKRPFLGNCHGLHRVAEEVRAAFPEIDQLISNTKKVFVKAPSRIKKFKELCADLPLPPQPILTRWGTWIYYSNNFDAVKAVINSLETEDAASIRISQELFNKQGIAHQLANIQCNFSILPKAITKLESQGLTLSQSLDVLAEVKAAISNSGGQIGQKIQSKLEFVLRNNPGLSKMKEIAKVQNGEEAEMEVMSHRNS</sequence>
<dbReference type="EMBL" id="JAKKPZ010000010">
    <property type="protein sequence ID" value="KAI1716384.1"/>
    <property type="molecule type" value="Genomic_DNA"/>
</dbReference>
<keyword evidence="2" id="KW-1185">Reference proteome</keyword>
<comment type="caution">
    <text evidence="1">The sequence shown here is derived from an EMBL/GenBank/DDBJ whole genome shotgun (WGS) entry which is preliminary data.</text>
</comment>
<organism evidence="1 2">
    <name type="scientific">Ditylenchus destructor</name>
    <dbReference type="NCBI Taxonomy" id="166010"/>
    <lineage>
        <taxon>Eukaryota</taxon>
        <taxon>Metazoa</taxon>
        <taxon>Ecdysozoa</taxon>
        <taxon>Nematoda</taxon>
        <taxon>Chromadorea</taxon>
        <taxon>Rhabditida</taxon>
        <taxon>Tylenchina</taxon>
        <taxon>Tylenchomorpha</taxon>
        <taxon>Sphaerularioidea</taxon>
        <taxon>Anguinidae</taxon>
        <taxon>Anguininae</taxon>
        <taxon>Ditylenchus</taxon>
    </lineage>
</organism>
<evidence type="ECO:0000313" key="1">
    <source>
        <dbReference type="EMBL" id="KAI1716384.1"/>
    </source>
</evidence>
<protein>
    <submittedName>
        <fullName evidence="1">Uncharacterized protein</fullName>
    </submittedName>
</protein>
<name>A0AAD4N5T5_9BILA</name>